<dbReference type="HOGENOM" id="CLU_2098461_0_0_1"/>
<proteinExistence type="predicted"/>
<evidence type="ECO:0000256" key="1">
    <source>
        <dbReference type="SAM" id="Phobius"/>
    </source>
</evidence>
<dbReference type="EMBL" id="KN835951">
    <property type="protein sequence ID" value="KIK33398.1"/>
    <property type="molecule type" value="Genomic_DNA"/>
</dbReference>
<keyword evidence="1" id="KW-0812">Transmembrane</keyword>
<name>A0A0D0AMY1_9AGAM</name>
<feature type="transmembrane region" description="Helical" evidence="1">
    <location>
        <begin position="55"/>
        <end position="73"/>
    </location>
</feature>
<gene>
    <name evidence="2" type="ORF">CY34DRAFT_713220</name>
</gene>
<keyword evidence="1" id="KW-1133">Transmembrane helix</keyword>
<dbReference type="InParanoid" id="A0A0D0AMY1"/>
<dbReference type="AlphaFoldDB" id="A0A0D0AMY1"/>
<protein>
    <submittedName>
        <fullName evidence="2">Uncharacterized protein</fullName>
    </submittedName>
</protein>
<evidence type="ECO:0000313" key="3">
    <source>
        <dbReference type="Proteomes" id="UP000054485"/>
    </source>
</evidence>
<evidence type="ECO:0000313" key="2">
    <source>
        <dbReference type="EMBL" id="KIK33398.1"/>
    </source>
</evidence>
<sequence length="116" mass="13582">MLYRSRFGLRTGWHEWNVYVSRLFNRVLLCLQGRWCLLLLAVFTSFPCPNSTSSYFPIPFLISSLQIFIYPLFMQSTPVMWRCSRSPVMHVRTSLVNEIIRGCRTVIWVKSTAGDI</sequence>
<keyword evidence="1" id="KW-0472">Membrane</keyword>
<accession>A0A0D0AMY1</accession>
<reference evidence="2 3" key="1">
    <citation type="submission" date="2014-04" db="EMBL/GenBank/DDBJ databases">
        <authorList>
            <consortium name="DOE Joint Genome Institute"/>
            <person name="Kuo A."/>
            <person name="Ruytinx J."/>
            <person name="Rineau F."/>
            <person name="Colpaert J."/>
            <person name="Kohler A."/>
            <person name="Nagy L.G."/>
            <person name="Floudas D."/>
            <person name="Copeland A."/>
            <person name="Barry K.W."/>
            <person name="Cichocki N."/>
            <person name="Veneault-Fourrey C."/>
            <person name="LaButti K."/>
            <person name="Lindquist E.A."/>
            <person name="Lipzen A."/>
            <person name="Lundell T."/>
            <person name="Morin E."/>
            <person name="Murat C."/>
            <person name="Sun H."/>
            <person name="Tunlid A."/>
            <person name="Henrissat B."/>
            <person name="Grigoriev I.V."/>
            <person name="Hibbett D.S."/>
            <person name="Martin F."/>
            <person name="Nordberg H.P."/>
            <person name="Cantor M.N."/>
            <person name="Hua S.X."/>
        </authorList>
    </citation>
    <scope>NUCLEOTIDE SEQUENCE [LARGE SCALE GENOMIC DNA]</scope>
    <source>
        <strain evidence="2 3">UH-Slu-Lm8-n1</strain>
    </source>
</reference>
<keyword evidence="3" id="KW-1185">Reference proteome</keyword>
<reference evidence="3" key="2">
    <citation type="submission" date="2015-01" db="EMBL/GenBank/DDBJ databases">
        <title>Evolutionary Origins and Diversification of the Mycorrhizal Mutualists.</title>
        <authorList>
            <consortium name="DOE Joint Genome Institute"/>
            <consortium name="Mycorrhizal Genomics Consortium"/>
            <person name="Kohler A."/>
            <person name="Kuo A."/>
            <person name="Nagy L.G."/>
            <person name="Floudas D."/>
            <person name="Copeland A."/>
            <person name="Barry K.W."/>
            <person name="Cichocki N."/>
            <person name="Veneault-Fourrey C."/>
            <person name="LaButti K."/>
            <person name="Lindquist E.A."/>
            <person name="Lipzen A."/>
            <person name="Lundell T."/>
            <person name="Morin E."/>
            <person name="Murat C."/>
            <person name="Riley R."/>
            <person name="Ohm R."/>
            <person name="Sun H."/>
            <person name="Tunlid A."/>
            <person name="Henrissat B."/>
            <person name="Grigoriev I.V."/>
            <person name="Hibbett D.S."/>
            <person name="Martin F."/>
        </authorList>
    </citation>
    <scope>NUCLEOTIDE SEQUENCE [LARGE SCALE GENOMIC DNA]</scope>
    <source>
        <strain evidence="3">UH-Slu-Lm8-n1</strain>
    </source>
</reference>
<dbReference type="Proteomes" id="UP000054485">
    <property type="component" value="Unassembled WGS sequence"/>
</dbReference>
<organism evidence="2 3">
    <name type="scientific">Suillus luteus UH-Slu-Lm8-n1</name>
    <dbReference type="NCBI Taxonomy" id="930992"/>
    <lineage>
        <taxon>Eukaryota</taxon>
        <taxon>Fungi</taxon>
        <taxon>Dikarya</taxon>
        <taxon>Basidiomycota</taxon>
        <taxon>Agaricomycotina</taxon>
        <taxon>Agaricomycetes</taxon>
        <taxon>Agaricomycetidae</taxon>
        <taxon>Boletales</taxon>
        <taxon>Suillineae</taxon>
        <taxon>Suillaceae</taxon>
        <taxon>Suillus</taxon>
    </lineage>
</organism>
<feature type="transmembrane region" description="Helical" evidence="1">
    <location>
        <begin position="23"/>
        <end position="43"/>
    </location>
</feature>